<evidence type="ECO:0000256" key="1">
    <source>
        <dbReference type="SAM" id="Phobius"/>
    </source>
</evidence>
<dbReference type="EMBL" id="VIRS01000063">
    <property type="protein sequence ID" value="TQS39629.1"/>
    <property type="molecule type" value="Genomic_DNA"/>
</dbReference>
<dbReference type="Proteomes" id="UP000317982">
    <property type="component" value="Unassembled WGS sequence"/>
</dbReference>
<evidence type="ECO:0000313" key="3">
    <source>
        <dbReference type="Proteomes" id="UP000317982"/>
    </source>
</evidence>
<evidence type="ECO:0000313" key="2">
    <source>
        <dbReference type="EMBL" id="TQS39629.1"/>
    </source>
</evidence>
<keyword evidence="1" id="KW-1133">Transmembrane helix</keyword>
<accession>A0A545AE97</accession>
<keyword evidence="1" id="KW-0472">Membrane</keyword>
<proteinExistence type="predicted"/>
<protein>
    <submittedName>
        <fullName evidence="2">Uncharacterized protein</fullName>
    </submittedName>
</protein>
<keyword evidence="1" id="KW-0812">Transmembrane</keyword>
<keyword evidence="3" id="KW-1185">Reference proteome</keyword>
<feature type="transmembrane region" description="Helical" evidence="1">
    <location>
        <begin position="41"/>
        <end position="62"/>
    </location>
</feature>
<feature type="transmembrane region" description="Helical" evidence="1">
    <location>
        <begin position="17"/>
        <end position="35"/>
    </location>
</feature>
<dbReference type="InParanoid" id="A0A545AE97"/>
<organism evidence="2 3">
    <name type="scientific">Cryptosporangium phraense</name>
    <dbReference type="NCBI Taxonomy" id="2593070"/>
    <lineage>
        <taxon>Bacteria</taxon>
        <taxon>Bacillati</taxon>
        <taxon>Actinomycetota</taxon>
        <taxon>Actinomycetes</taxon>
        <taxon>Cryptosporangiales</taxon>
        <taxon>Cryptosporangiaceae</taxon>
        <taxon>Cryptosporangium</taxon>
    </lineage>
</organism>
<dbReference type="RefSeq" id="WP_142709959.1">
    <property type="nucleotide sequence ID" value="NZ_VIRS01000063.1"/>
</dbReference>
<dbReference type="OrthoDB" id="5191452at2"/>
<feature type="transmembrane region" description="Helical" evidence="1">
    <location>
        <begin position="107"/>
        <end position="128"/>
    </location>
</feature>
<gene>
    <name evidence="2" type="ORF">FL583_39030</name>
</gene>
<name>A0A545AE97_9ACTN</name>
<dbReference type="AlphaFoldDB" id="A0A545AE97"/>
<sequence>MIDSPAALAAFVRRSRLLAVAFSVVGVACALAGVLGPTSLAALLLVPLVLAIVHQVMFRRLGWRALRAPTSFLPGFAAAPPQTPYGAGLVVGSALVAIRLASMEADLTAVGSLVLFGVVTVLVAYRLFARPYLALRPDGLVIGKRTLPWAAVWPEGPPAPDRFARTLRVLVVPGTPGAETTGVSAQTWARMRERGLSEEVDDLLASDPSLVREGPPSVPIDLRWVAVDRPFLAEAIHRYRNDPAQLAG</sequence>
<reference evidence="2 3" key="1">
    <citation type="submission" date="2019-07" db="EMBL/GenBank/DDBJ databases">
        <title>Cryptosporangium phraense sp. nov., isolated from plant litter.</title>
        <authorList>
            <person name="Suriyachadkun C."/>
        </authorList>
    </citation>
    <scope>NUCLEOTIDE SEQUENCE [LARGE SCALE GENOMIC DNA]</scope>
    <source>
        <strain evidence="2 3">A-T 5661</strain>
    </source>
</reference>
<comment type="caution">
    <text evidence="2">The sequence shown here is derived from an EMBL/GenBank/DDBJ whole genome shotgun (WGS) entry which is preliminary data.</text>
</comment>